<dbReference type="Pfam" id="PF04857">
    <property type="entry name" value="CAF1"/>
    <property type="match status" value="1"/>
</dbReference>
<dbReference type="InterPro" id="IPR012337">
    <property type="entry name" value="RNaseH-like_sf"/>
</dbReference>
<evidence type="ECO:0000256" key="13">
    <source>
        <dbReference type="ARBA" id="ARBA00023163"/>
    </source>
</evidence>
<keyword evidence="12" id="KW-0805">Transcription regulation</keyword>
<keyword evidence="14" id="KW-0539">Nucleus</keyword>
<feature type="non-terminal residue" evidence="16">
    <location>
        <position position="1"/>
    </location>
</feature>
<reference evidence="16 17" key="1">
    <citation type="journal article" date="2014" name="Nat. Genet.">
        <title>Genome and transcriptome of the porcine whipworm Trichuris suis.</title>
        <authorList>
            <person name="Jex A.R."/>
            <person name="Nejsum P."/>
            <person name="Schwarz E.M."/>
            <person name="Hu L."/>
            <person name="Young N.D."/>
            <person name="Hall R.S."/>
            <person name="Korhonen P.K."/>
            <person name="Liao S."/>
            <person name="Thamsborg S."/>
            <person name="Xia J."/>
            <person name="Xu P."/>
            <person name="Wang S."/>
            <person name="Scheerlinck J.P."/>
            <person name="Hofmann A."/>
            <person name="Sternberg P.W."/>
            <person name="Wang J."/>
            <person name="Gasser R.B."/>
        </authorList>
    </citation>
    <scope>NUCLEOTIDE SEQUENCE [LARGE SCALE GENOMIC DNA]</scope>
    <source>
        <strain evidence="16">DCEP-RM93F</strain>
        <strain evidence="15">DCEP-RM93M</strain>
    </source>
</reference>
<dbReference type="InterPro" id="IPR006941">
    <property type="entry name" value="RNase_CAF1"/>
</dbReference>
<evidence type="ECO:0000256" key="11">
    <source>
        <dbReference type="ARBA" id="ARBA00022884"/>
    </source>
</evidence>
<evidence type="ECO:0000256" key="1">
    <source>
        <dbReference type="ARBA" id="ARBA00001663"/>
    </source>
</evidence>
<keyword evidence="8" id="KW-0479">Metal-binding</keyword>
<keyword evidence="6" id="KW-0963">Cytoplasm</keyword>
<dbReference type="GO" id="GO:0046872">
    <property type="term" value="F:metal ion binding"/>
    <property type="evidence" value="ECO:0007669"/>
    <property type="project" value="UniProtKB-KW"/>
</dbReference>
<evidence type="ECO:0000256" key="6">
    <source>
        <dbReference type="ARBA" id="ARBA00022490"/>
    </source>
</evidence>
<evidence type="ECO:0000256" key="12">
    <source>
        <dbReference type="ARBA" id="ARBA00023015"/>
    </source>
</evidence>
<dbReference type="PANTHER" id="PTHR10797">
    <property type="entry name" value="CCR4-NOT TRANSCRIPTION COMPLEX SUBUNIT"/>
    <property type="match status" value="1"/>
</dbReference>
<evidence type="ECO:0000256" key="2">
    <source>
        <dbReference type="ARBA" id="ARBA00004123"/>
    </source>
</evidence>
<dbReference type="GO" id="GO:0030014">
    <property type="term" value="C:CCR4-NOT complex"/>
    <property type="evidence" value="ECO:0007669"/>
    <property type="project" value="InterPro"/>
</dbReference>
<comment type="similarity">
    <text evidence="4">Belongs to the CAF1 family.</text>
</comment>
<evidence type="ECO:0000256" key="5">
    <source>
        <dbReference type="ARBA" id="ARBA00012161"/>
    </source>
</evidence>
<evidence type="ECO:0000313" key="17">
    <source>
        <dbReference type="Proteomes" id="UP000030764"/>
    </source>
</evidence>
<accession>A0A085NN76</accession>
<evidence type="ECO:0000313" key="16">
    <source>
        <dbReference type="EMBL" id="KFD70922.1"/>
    </source>
</evidence>
<gene>
    <name evidence="15" type="ORF">M513_01137</name>
    <name evidence="16" type="ORF">M514_01137</name>
</gene>
<name>A0A085NN76_9BILA</name>
<keyword evidence="10" id="KW-0269">Exonuclease</keyword>
<dbReference type="Proteomes" id="UP000030764">
    <property type="component" value="Unassembled WGS sequence"/>
</dbReference>
<dbReference type="SUPFAM" id="SSF53098">
    <property type="entry name" value="Ribonuclease H-like"/>
    <property type="match status" value="1"/>
</dbReference>
<organism evidence="16">
    <name type="scientific">Trichuris suis</name>
    <name type="common">pig whipworm</name>
    <dbReference type="NCBI Taxonomy" id="68888"/>
    <lineage>
        <taxon>Eukaryota</taxon>
        <taxon>Metazoa</taxon>
        <taxon>Ecdysozoa</taxon>
        <taxon>Nematoda</taxon>
        <taxon>Enoplea</taxon>
        <taxon>Dorylaimia</taxon>
        <taxon>Trichinellida</taxon>
        <taxon>Trichuridae</taxon>
        <taxon>Trichuris</taxon>
    </lineage>
</organism>
<dbReference type="GO" id="GO:0005634">
    <property type="term" value="C:nucleus"/>
    <property type="evidence" value="ECO:0007669"/>
    <property type="project" value="UniProtKB-SubCell"/>
</dbReference>
<dbReference type="Gene3D" id="3.30.420.10">
    <property type="entry name" value="Ribonuclease H-like superfamily/Ribonuclease H"/>
    <property type="match status" value="1"/>
</dbReference>
<dbReference type="GO" id="GO:0005737">
    <property type="term" value="C:cytoplasm"/>
    <property type="evidence" value="ECO:0007669"/>
    <property type="project" value="UniProtKB-SubCell"/>
</dbReference>
<evidence type="ECO:0000256" key="7">
    <source>
        <dbReference type="ARBA" id="ARBA00022722"/>
    </source>
</evidence>
<dbReference type="Proteomes" id="UP000030758">
    <property type="component" value="Unassembled WGS sequence"/>
</dbReference>
<evidence type="ECO:0000256" key="14">
    <source>
        <dbReference type="ARBA" id="ARBA00023242"/>
    </source>
</evidence>
<evidence type="ECO:0000256" key="9">
    <source>
        <dbReference type="ARBA" id="ARBA00022801"/>
    </source>
</evidence>
<keyword evidence="11" id="KW-0694">RNA-binding</keyword>
<dbReference type="EC" id="3.1.13.4" evidence="5"/>
<comment type="subcellular location">
    <subcellularLocation>
        <location evidence="3">Cytoplasm</location>
    </subcellularLocation>
    <subcellularLocation>
        <location evidence="2">Nucleus</location>
    </subcellularLocation>
</comment>
<keyword evidence="9" id="KW-0378">Hydrolase</keyword>
<protein>
    <recommendedName>
        <fullName evidence="5">poly(A)-specific ribonuclease</fullName>
        <ecNumber evidence="5">3.1.13.4</ecNumber>
    </recommendedName>
</protein>
<dbReference type="InterPro" id="IPR039637">
    <property type="entry name" value="CNOT7/CNOT8/Pop2"/>
</dbReference>
<keyword evidence="13" id="KW-0804">Transcription</keyword>
<dbReference type="GO" id="GO:0004535">
    <property type="term" value="F:poly(A)-specific ribonuclease activity"/>
    <property type="evidence" value="ECO:0007669"/>
    <property type="project" value="UniProtKB-EC"/>
</dbReference>
<keyword evidence="17" id="KW-1185">Reference proteome</keyword>
<dbReference type="EMBL" id="KL367485">
    <property type="protein sequence ID" value="KFD70922.1"/>
    <property type="molecule type" value="Genomic_DNA"/>
</dbReference>
<dbReference type="AlphaFoldDB" id="A0A085NN76"/>
<evidence type="ECO:0000256" key="3">
    <source>
        <dbReference type="ARBA" id="ARBA00004496"/>
    </source>
</evidence>
<comment type="catalytic activity">
    <reaction evidence="1">
        <text>Exonucleolytic cleavage of poly(A) to 5'-AMP.</text>
        <dbReference type="EC" id="3.1.13.4"/>
    </reaction>
</comment>
<keyword evidence="7" id="KW-0540">Nuclease</keyword>
<proteinExistence type="inferred from homology"/>
<evidence type="ECO:0000256" key="4">
    <source>
        <dbReference type="ARBA" id="ARBA00008372"/>
    </source>
</evidence>
<dbReference type="EMBL" id="KL363186">
    <property type="protein sequence ID" value="KFD57904.1"/>
    <property type="molecule type" value="Genomic_DNA"/>
</dbReference>
<evidence type="ECO:0000256" key="10">
    <source>
        <dbReference type="ARBA" id="ARBA00022839"/>
    </source>
</evidence>
<dbReference type="GO" id="GO:0003723">
    <property type="term" value="F:RNA binding"/>
    <property type="evidence" value="ECO:0007669"/>
    <property type="project" value="UniProtKB-KW"/>
</dbReference>
<sequence length="309" mass="34637">SSPSCAYSAVSGYQTAIFCHSLLPIKAFFLIMPVNQASVVQVVSPTRRVADAEAASHGIMNVWSGNLYDQVDALSRIVADYPIVALDTEFPGMVTLPPEERKKRWTYDTVRLNVENSQLIQAGLSFFSEAGEQPEGMNTWQFNFKFVLGVNPILDESYDLLTEAGLDFNRLARDGIDRFCFAERMLISGVLLNPDVKWLTFQGGFDYAYLMRIITNTDLPRSRDEFIKEVKYYFPVTYDVREMVKVCGMGGGLQATANTLEIERKGTAHQAGSDSKVTGMCFFKLREIFKDMSIDLSAMENVFCGLGDY</sequence>
<evidence type="ECO:0000256" key="8">
    <source>
        <dbReference type="ARBA" id="ARBA00022723"/>
    </source>
</evidence>
<evidence type="ECO:0000313" key="15">
    <source>
        <dbReference type="EMBL" id="KFD57904.1"/>
    </source>
</evidence>
<dbReference type="InterPro" id="IPR036397">
    <property type="entry name" value="RNaseH_sf"/>
</dbReference>